<proteinExistence type="predicted"/>
<protein>
    <submittedName>
        <fullName evidence="1">Uncharacterized protein</fullName>
    </submittedName>
</protein>
<comment type="caution">
    <text evidence="1">The sequence shown here is derived from an EMBL/GenBank/DDBJ whole genome shotgun (WGS) entry which is preliminary data.</text>
</comment>
<organism evidence="1">
    <name type="scientific">Desulfobacca acetoxidans</name>
    <dbReference type="NCBI Taxonomy" id="60893"/>
    <lineage>
        <taxon>Bacteria</taxon>
        <taxon>Pseudomonadati</taxon>
        <taxon>Thermodesulfobacteriota</taxon>
        <taxon>Desulfobaccia</taxon>
        <taxon>Desulfobaccales</taxon>
        <taxon>Desulfobaccaceae</taxon>
        <taxon>Desulfobacca</taxon>
    </lineage>
</organism>
<sequence>MLQRMIHAASVTRRGKVLLGLAGLTVLFMVSLIAAPTLVQAASKIDGISLNEKVFTPDSPEIKGVAEISGMTKGQKVTADLIYGPENFKALSITKEVPGSGNISFSFSFSKPTKGWPQGDYKVVVTTSDGASMALPLEVK</sequence>
<gene>
    <name evidence="1" type="ORF">ENT08_07325</name>
</gene>
<dbReference type="EMBL" id="DSXI01000429">
    <property type="protein sequence ID" value="HGS05533.1"/>
    <property type="molecule type" value="Genomic_DNA"/>
</dbReference>
<name>A0A7V4LDC6_9BACT</name>
<evidence type="ECO:0000313" key="1">
    <source>
        <dbReference type="EMBL" id="HGS05533.1"/>
    </source>
</evidence>
<dbReference type="AlphaFoldDB" id="A0A7V4LDC6"/>
<reference evidence="1" key="1">
    <citation type="journal article" date="2020" name="mSystems">
        <title>Genome- and Community-Level Interaction Insights into Carbon Utilization and Element Cycling Functions of Hydrothermarchaeota in Hydrothermal Sediment.</title>
        <authorList>
            <person name="Zhou Z."/>
            <person name="Liu Y."/>
            <person name="Xu W."/>
            <person name="Pan J."/>
            <person name="Luo Z.H."/>
            <person name="Li M."/>
        </authorList>
    </citation>
    <scope>NUCLEOTIDE SEQUENCE [LARGE SCALE GENOMIC DNA]</scope>
    <source>
        <strain evidence="1">SpSt-548</strain>
    </source>
</reference>
<accession>A0A7V4LDC6</accession>